<name>A0AAU9DB23_9FUSO</name>
<evidence type="ECO:0000313" key="1">
    <source>
        <dbReference type="EMBL" id="BDU50500.1"/>
    </source>
</evidence>
<dbReference type="EMBL" id="AP027059">
    <property type="protein sequence ID" value="BDU50500.1"/>
    <property type="molecule type" value="Genomic_DNA"/>
</dbReference>
<gene>
    <name evidence="1" type="ORF">HLVA_10690</name>
</gene>
<keyword evidence="2" id="KW-1185">Reference proteome</keyword>
<organism evidence="1 2">
    <name type="scientific">Haliovirga abyssi</name>
    <dbReference type="NCBI Taxonomy" id="2996794"/>
    <lineage>
        <taxon>Bacteria</taxon>
        <taxon>Fusobacteriati</taxon>
        <taxon>Fusobacteriota</taxon>
        <taxon>Fusobacteriia</taxon>
        <taxon>Fusobacteriales</taxon>
        <taxon>Haliovirgaceae</taxon>
        <taxon>Haliovirga</taxon>
    </lineage>
</organism>
<protein>
    <submittedName>
        <fullName evidence="1">Uncharacterized protein</fullName>
    </submittedName>
</protein>
<evidence type="ECO:0000313" key="2">
    <source>
        <dbReference type="Proteomes" id="UP001321582"/>
    </source>
</evidence>
<sequence length="58" mass="6572">MIVMIKLNTSASFRSISKLIGIINITLNLKIKSPSHVSIIIWVKNRVLYFTKAKRKSG</sequence>
<proteinExistence type="predicted"/>
<reference evidence="1 2" key="1">
    <citation type="submission" date="2022-11" db="EMBL/GenBank/DDBJ databases">
        <title>Haliovirga abyssi gen. nov., sp. nov., a mesophilic fermentative bacterium isolated from the Iheya North hydrothermal field and the proposal of Haliovirgaceae fam. nov.</title>
        <authorList>
            <person name="Miyazaki U."/>
            <person name="Tame A."/>
            <person name="Miyazaki J."/>
            <person name="Takai K."/>
            <person name="Sawayama S."/>
            <person name="Kitajima M."/>
            <person name="Okamoto A."/>
            <person name="Nakagawa S."/>
        </authorList>
    </citation>
    <scope>NUCLEOTIDE SEQUENCE [LARGE SCALE GENOMIC DNA]</scope>
    <source>
        <strain evidence="1 2">IC12</strain>
    </source>
</reference>
<dbReference type="KEGG" id="haby:HLVA_10690"/>
<accession>A0AAU9DB23</accession>
<dbReference type="AlphaFoldDB" id="A0AAU9DB23"/>
<dbReference type="Proteomes" id="UP001321582">
    <property type="component" value="Chromosome"/>
</dbReference>